<accession>A0AAV2F5S2</accession>
<organism evidence="2 3">
    <name type="scientific">Linum trigynum</name>
    <dbReference type="NCBI Taxonomy" id="586398"/>
    <lineage>
        <taxon>Eukaryota</taxon>
        <taxon>Viridiplantae</taxon>
        <taxon>Streptophyta</taxon>
        <taxon>Embryophyta</taxon>
        <taxon>Tracheophyta</taxon>
        <taxon>Spermatophyta</taxon>
        <taxon>Magnoliopsida</taxon>
        <taxon>eudicotyledons</taxon>
        <taxon>Gunneridae</taxon>
        <taxon>Pentapetalae</taxon>
        <taxon>rosids</taxon>
        <taxon>fabids</taxon>
        <taxon>Malpighiales</taxon>
        <taxon>Linaceae</taxon>
        <taxon>Linum</taxon>
    </lineage>
</organism>
<proteinExistence type="predicted"/>
<name>A0AAV2F5S2_9ROSI</name>
<keyword evidence="3" id="KW-1185">Reference proteome</keyword>
<evidence type="ECO:0000313" key="3">
    <source>
        <dbReference type="Proteomes" id="UP001497516"/>
    </source>
</evidence>
<dbReference type="InterPro" id="IPR013103">
    <property type="entry name" value="RVT_2"/>
</dbReference>
<dbReference type="Pfam" id="PF07727">
    <property type="entry name" value="RVT_2"/>
    <property type="match status" value="1"/>
</dbReference>
<sequence>MTQPEGFHVPRKEDYVYKLKKSLYGLKQSPRKWYKILDSYTVELGYYRSPYGCCVYLIKVEDGSMIYLVLYVDDMIIAARSKSNIQKLKGLLSAKFEMKDLGAAQKILGMEIYRDSLKKKLFLSQKSYIQKILSRFGISSAKPLNTPSASNVHQSSAYAP</sequence>
<dbReference type="EMBL" id="OZ034819">
    <property type="protein sequence ID" value="CAL1393514.1"/>
    <property type="molecule type" value="Genomic_DNA"/>
</dbReference>
<feature type="domain" description="Reverse transcriptase Ty1/copia-type" evidence="1">
    <location>
        <begin position="1"/>
        <end position="148"/>
    </location>
</feature>
<gene>
    <name evidence="2" type="ORF">LTRI10_LOCUS34087</name>
</gene>
<dbReference type="Proteomes" id="UP001497516">
    <property type="component" value="Chromosome 6"/>
</dbReference>
<reference evidence="2 3" key="1">
    <citation type="submission" date="2024-04" db="EMBL/GenBank/DDBJ databases">
        <authorList>
            <person name="Fracassetti M."/>
        </authorList>
    </citation>
    <scope>NUCLEOTIDE SEQUENCE [LARGE SCALE GENOMIC DNA]</scope>
</reference>
<evidence type="ECO:0000259" key="1">
    <source>
        <dbReference type="Pfam" id="PF07727"/>
    </source>
</evidence>
<protein>
    <recommendedName>
        <fullName evidence="1">Reverse transcriptase Ty1/copia-type domain-containing protein</fullName>
    </recommendedName>
</protein>
<dbReference type="AlphaFoldDB" id="A0AAV2F5S2"/>
<evidence type="ECO:0000313" key="2">
    <source>
        <dbReference type="EMBL" id="CAL1393514.1"/>
    </source>
</evidence>
<dbReference type="SUPFAM" id="SSF56672">
    <property type="entry name" value="DNA/RNA polymerases"/>
    <property type="match status" value="1"/>
</dbReference>
<dbReference type="InterPro" id="IPR043502">
    <property type="entry name" value="DNA/RNA_pol_sf"/>
</dbReference>